<keyword evidence="1" id="KW-0653">Protein transport</keyword>
<feature type="non-terminal residue" evidence="5">
    <location>
        <position position="263"/>
    </location>
</feature>
<keyword evidence="1" id="KW-0472">Membrane</keyword>
<dbReference type="InterPro" id="IPR006900">
    <property type="entry name" value="Sec23/24_helical_dom"/>
</dbReference>
<dbReference type="PANTHER" id="PTHR11141">
    <property type="entry name" value="PROTEIN TRANSPORT PROTEIN SEC23"/>
    <property type="match status" value="1"/>
</dbReference>
<keyword evidence="1" id="KW-0813">Transport</keyword>
<organism evidence="5 6">
    <name type="scientific">Durusdinium trenchii</name>
    <dbReference type="NCBI Taxonomy" id="1381693"/>
    <lineage>
        <taxon>Eukaryota</taxon>
        <taxon>Sar</taxon>
        <taxon>Alveolata</taxon>
        <taxon>Dinophyceae</taxon>
        <taxon>Suessiales</taxon>
        <taxon>Symbiodiniaceae</taxon>
        <taxon>Durusdinium</taxon>
    </lineage>
</organism>
<dbReference type="InterPro" id="IPR012990">
    <property type="entry name" value="Beta-sandwich_Sec23_24"/>
</dbReference>
<evidence type="ECO:0000256" key="1">
    <source>
        <dbReference type="RuleBase" id="RU365030"/>
    </source>
</evidence>
<keyword evidence="6" id="KW-1185">Reference proteome</keyword>
<proteinExistence type="inferred from homology"/>
<accession>A0ABP0QA97</accession>
<dbReference type="InterPro" id="IPR006896">
    <property type="entry name" value="Sec23/24_trunk_dom"/>
</dbReference>
<keyword evidence="1" id="KW-0479">Metal-binding</keyword>
<evidence type="ECO:0000259" key="4">
    <source>
        <dbReference type="Pfam" id="PF08033"/>
    </source>
</evidence>
<keyword evidence="1" id="KW-0862">Zinc</keyword>
<dbReference type="PANTHER" id="PTHR11141:SF0">
    <property type="entry name" value="PROTEIN TRANSPORT PROTEIN SEC23"/>
    <property type="match status" value="1"/>
</dbReference>
<sequence>MVVGEELAETIRSHLDLQKETPNAKYTKKALKFYASLASRAVACGFAVDIFACSLDQVGLYEMKVIPDKTGGFMVMSDSFSMHVFKDSFRKVFDPDETGYLKLGFNAKIEVFTSREFKCCGAVGGLSSLGKKGPCVAETEIGEGNTCQWVVGSLDRNTTIGFYFDIANQQANSVPQGKQAFLQFQTCYLHPSGRKRLRVTTVSNRFSDAQMTDIQPGFDQEAAAVLMARYAVFKCENEDPLDVLRWVDRMLIRLVSKFANFRK</sequence>
<dbReference type="Pfam" id="PF04811">
    <property type="entry name" value="Sec23_trunk"/>
    <property type="match status" value="1"/>
</dbReference>
<comment type="caution">
    <text evidence="5">The sequence shown here is derived from an EMBL/GenBank/DDBJ whole genome shotgun (WGS) entry which is preliminary data.</text>
</comment>
<evidence type="ECO:0000313" key="5">
    <source>
        <dbReference type="EMBL" id="CAK9085170.1"/>
    </source>
</evidence>
<dbReference type="Pfam" id="PF04815">
    <property type="entry name" value="Sec23_helical"/>
    <property type="match status" value="1"/>
</dbReference>
<comment type="subcellular location">
    <subcellularLocation>
        <location evidence="1">Cytoplasmic vesicle</location>
        <location evidence="1">COPII-coated vesicle membrane</location>
        <topology evidence="1">Peripheral membrane protein</topology>
        <orientation evidence="1">Cytoplasmic side</orientation>
    </subcellularLocation>
    <subcellularLocation>
        <location evidence="1">Endoplasmic reticulum membrane</location>
        <topology evidence="1">Peripheral membrane protein</topology>
        <orientation evidence="1">Cytoplasmic side</orientation>
    </subcellularLocation>
</comment>
<dbReference type="SUPFAM" id="SSF53300">
    <property type="entry name" value="vWA-like"/>
    <property type="match status" value="1"/>
</dbReference>
<reference evidence="5 6" key="1">
    <citation type="submission" date="2024-02" db="EMBL/GenBank/DDBJ databases">
        <authorList>
            <person name="Chen Y."/>
            <person name="Shah S."/>
            <person name="Dougan E. K."/>
            <person name="Thang M."/>
            <person name="Chan C."/>
        </authorList>
    </citation>
    <scope>NUCLEOTIDE SEQUENCE [LARGE SCALE GENOMIC DNA]</scope>
</reference>
<comment type="similarity">
    <text evidence="1">Belongs to the SEC23/SEC24 family. SEC23 subfamily.</text>
</comment>
<feature type="domain" description="Sec23/Sec24 trunk" evidence="2">
    <location>
        <begin position="8"/>
        <end position="93"/>
    </location>
</feature>
<dbReference type="Gene3D" id="1.20.120.730">
    <property type="entry name" value="Sec23/Sec24 helical domain"/>
    <property type="match status" value="1"/>
</dbReference>
<feature type="domain" description="Sec23/Sec24 helical" evidence="3">
    <location>
        <begin position="219"/>
        <end position="262"/>
    </location>
</feature>
<evidence type="ECO:0000259" key="2">
    <source>
        <dbReference type="Pfam" id="PF04811"/>
    </source>
</evidence>
<keyword evidence="1" id="KW-0968">Cytoplasmic vesicle</keyword>
<dbReference type="SUPFAM" id="SSF81995">
    <property type="entry name" value="beta-sandwich domain of Sec23/24"/>
    <property type="match status" value="1"/>
</dbReference>
<feature type="domain" description="Sec23/Sec24 beta-sandwich" evidence="4">
    <location>
        <begin position="104"/>
        <end position="206"/>
    </location>
</feature>
<dbReference type="Proteomes" id="UP001642484">
    <property type="component" value="Unassembled WGS sequence"/>
</dbReference>
<protein>
    <recommendedName>
        <fullName evidence="1">Protein transport protein SEC23</fullName>
    </recommendedName>
</protein>
<comment type="function">
    <text evidence="1">Component of the coat protein complex II (COPII) which promotes the formation of transport vesicles from the endoplasmic reticulum (ER). The coat has two main functions, the physical deformation of the endoplasmic reticulum membrane into vesicles and the selection of cargo molecules.</text>
</comment>
<dbReference type="EMBL" id="CAXAMN010024264">
    <property type="protein sequence ID" value="CAK9085170.1"/>
    <property type="molecule type" value="Genomic_DNA"/>
</dbReference>
<dbReference type="InterPro" id="IPR036175">
    <property type="entry name" value="Sec23/24_helical_dom_sf"/>
</dbReference>
<evidence type="ECO:0000313" key="6">
    <source>
        <dbReference type="Proteomes" id="UP001642484"/>
    </source>
</evidence>
<keyword evidence="1" id="KW-0963">Cytoplasm</keyword>
<dbReference type="SUPFAM" id="SSF81811">
    <property type="entry name" value="Helical domain of Sec23/24"/>
    <property type="match status" value="1"/>
</dbReference>
<dbReference type="Pfam" id="PF08033">
    <property type="entry name" value="Sec23_BS"/>
    <property type="match status" value="1"/>
</dbReference>
<keyword evidence="1" id="KW-0931">ER-Golgi transport</keyword>
<dbReference type="Gene3D" id="3.40.50.410">
    <property type="entry name" value="von Willebrand factor, type A domain"/>
    <property type="match status" value="1"/>
</dbReference>
<gene>
    <name evidence="5" type="ORF">CCMP2556_LOCUS41369</name>
</gene>
<dbReference type="Gene3D" id="2.60.40.1670">
    <property type="entry name" value="beta-sandwich domain of Sec23/24"/>
    <property type="match status" value="1"/>
</dbReference>
<keyword evidence="1" id="KW-0256">Endoplasmic reticulum</keyword>
<dbReference type="InterPro" id="IPR037364">
    <property type="entry name" value="Sec23"/>
</dbReference>
<evidence type="ECO:0000259" key="3">
    <source>
        <dbReference type="Pfam" id="PF04815"/>
    </source>
</evidence>
<dbReference type="InterPro" id="IPR036465">
    <property type="entry name" value="vWFA_dom_sf"/>
</dbReference>
<name>A0ABP0QA97_9DINO</name>